<gene>
    <name evidence="4" type="ORF">D9619_002517</name>
</gene>
<evidence type="ECO:0000259" key="2">
    <source>
        <dbReference type="Pfam" id="PF12550"/>
    </source>
</evidence>
<dbReference type="AlphaFoldDB" id="A0A8H5ETR5"/>
<dbReference type="EMBL" id="JAACJJ010000056">
    <property type="protein sequence ID" value="KAF5312044.1"/>
    <property type="molecule type" value="Genomic_DNA"/>
</dbReference>
<dbReference type="InterPro" id="IPR038279">
    <property type="entry name" value="Ndc10_dom2_sf"/>
</dbReference>
<reference evidence="4 5" key="1">
    <citation type="journal article" date="2020" name="ISME J.">
        <title>Uncovering the hidden diversity of litter-decomposition mechanisms in mushroom-forming fungi.</title>
        <authorList>
            <person name="Floudas D."/>
            <person name="Bentzer J."/>
            <person name="Ahren D."/>
            <person name="Johansson T."/>
            <person name="Persson P."/>
            <person name="Tunlid A."/>
        </authorList>
    </citation>
    <scope>NUCLEOTIDE SEQUENCE [LARGE SCALE GENOMIC DNA]</scope>
    <source>
        <strain evidence="4 5">CBS 101986</strain>
    </source>
</reference>
<feature type="domain" description="Transcription activator GCR1-like" evidence="2">
    <location>
        <begin position="836"/>
        <end position="908"/>
    </location>
</feature>
<evidence type="ECO:0000259" key="3">
    <source>
        <dbReference type="Pfam" id="PF16787"/>
    </source>
</evidence>
<dbReference type="InterPro" id="IPR022210">
    <property type="entry name" value="TF_GCR1-like"/>
</dbReference>
<accession>A0A8H5ETR5</accession>
<dbReference type="GO" id="GO:0000981">
    <property type="term" value="F:DNA-binding transcription factor activity, RNA polymerase II-specific"/>
    <property type="evidence" value="ECO:0007669"/>
    <property type="project" value="TreeGrafter"/>
</dbReference>
<name>A0A8H5ETR5_9AGAR</name>
<evidence type="ECO:0000313" key="5">
    <source>
        <dbReference type="Proteomes" id="UP000567179"/>
    </source>
</evidence>
<dbReference type="Proteomes" id="UP000567179">
    <property type="component" value="Unassembled WGS sequence"/>
</dbReference>
<dbReference type="Pfam" id="PF16787">
    <property type="entry name" value="NDC10_II"/>
    <property type="match status" value="1"/>
</dbReference>
<evidence type="ECO:0000256" key="1">
    <source>
        <dbReference type="SAM" id="MobiDB-lite"/>
    </source>
</evidence>
<evidence type="ECO:0000313" key="4">
    <source>
        <dbReference type="EMBL" id="KAF5312044.1"/>
    </source>
</evidence>
<dbReference type="PANTHER" id="PTHR37784">
    <property type="entry name" value="PROTEIN MSN1"/>
    <property type="match status" value="1"/>
</dbReference>
<dbReference type="InterPro" id="IPR031872">
    <property type="entry name" value="NDC10_II"/>
</dbReference>
<dbReference type="PANTHER" id="PTHR37784:SF2">
    <property type="entry name" value="HIGH-OSMOLARITY-INDUCED TRANSCRIPTION PROTEIN 1"/>
    <property type="match status" value="1"/>
</dbReference>
<keyword evidence="5" id="KW-1185">Reference proteome</keyword>
<dbReference type="OrthoDB" id="3065555at2759"/>
<dbReference type="GO" id="GO:0000978">
    <property type="term" value="F:RNA polymerase II cis-regulatory region sequence-specific DNA binding"/>
    <property type="evidence" value="ECO:0007669"/>
    <property type="project" value="TreeGrafter"/>
</dbReference>
<dbReference type="InterPro" id="IPR052146">
    <property type="entry name" value="HOT1"/>
</dbReference>
<dbReference type="Pfam" id="PF12550">
    <property type="entry name" value="GCR1_C"/>
    <property type="match status" value="1"/>
</dbReference>
<proteinExistence type="predicted"/>
<dbReference type="Gene3D" id="1.10.443.20">
    <property type="entry name" value="Centromere DNA-binding protein complex CBF3 subunit, domain 2"/>
    <property type="match status" value="1"/>
</dbReference>
<protein>
    <recommendedName>
        <fullName evidence="6">Transcription activator GCR1-like domain-containing protein</fullName>
    </recommendedName>
</protein>
<evidence type="ECO:0008006" key="6">
    <source>
        <dbReference type="Google" id="ProtNLM"/>
    </source>
</evidence>
<comment type="caution">
    <text evidence="4">The sequence shown here is derived from an EMBL/GenBank/DDBJ whole genome shotgun (WGS) entry which is preliminary data.</text>
</comment>
<feature type="domain" description="Ndc10" evidence="3">
    <location>
        <begin position="295"/>
        <end position="602"/>
    </location>
</feature>
<organism evidence="4 5">
    <name type="scientific">Psilocybe cf. subviscida</name>
    <dbReference type="NCBI Taxonomy" id="2480587"/>
    <lineage>
        <taxon>Eukaryota</taxon>
        <taxon>Fungi</taxon>
        <taxon>Dikarya</taxon>
        <taxon>Basidiomycota</taxon>
        <taxon>Agaricomycotina</taxon>
        <taxon>Agaricomycetes</taxon>
        <taxon>Agaricomycetidae</taxon>
        <taxon>Agaricales</taxon>
        <taxon>Agaricineae</taxon>
        <taxon>Strophariaceae</taxon>
        <taxon>Psilocybe</taxon>
    </lineage>
</organism>
<sequence length="942" mass="105099">MKNLCNGGPKLPAQKLEQRVLSGLPPSTAPYSPCKRALDRPVPQRLPQSHPKSHQPEALSSGPLLYTMNTDSDTGEAPDEATVPASSLALSVASSPKLLDSADAQLSLLAKETHAERLRQQDTDAMEKGTHAAYSRHLREYEDWWDKDQARRVQSGQQSVALLSHPIAVTKVALFLQYETTRTKVGSDGKPIPGTRLGPSSVKQCISALEYERSRLENRDDYLACPESQKPLRKDTRIKSFERRAEATEPERLIQMQVNKANGLVSDTYTEEELISASTYLLKTTPEGNTSTPLKISQSLRDRAMLLLSTSMAFRGDNTRNILLSDIYLRDIPLPAVSLTHKVKALVVYSNQGKENTTGRADEQGALRHRIPELCCIGALGFYFFALFHIEQQDVPNFEPDYSRPDAGDLGFREWYYLFLFKGCNKSENSRMSYSNHRKSVNKMKANTGIHIKKSTHGGRHYAVGAAAKFGASRDGRMALGGWNDQQGSFRPCYDRDLPVDALLGAAGFNASDQLSFFVARDVLEPPTKLLSLIFPWIEDAACALDERIQKHGNNGRDNALKLLLEVLSLFRRVIIQDAAVLFASYPSCPLFTYPPFNSQDFRQFSWLSSTVIVRAEEDARHQLESHPSHVAATFRGLLMTHSMLQEESRLANSQTQEMMQAQMQIMFEMTKATALRGTVGKKRKAAEALLEEMSFCARPTPTSSKVVVASPLMTSSVAAMSVSETPHKVPPQAPTSTDLAISSDITAPAATLNSSGVAEPQVYITTSGSIFPSDVFPLSHETTIRSEQIESIAQLDATLPYAKLIKHQFVWLPQDRAKKRYAWTPFVDALWSADPATTTVDDYWTENRFGKEGRLSIQEMDAQWGPRWRRNVQKLKTEYLRRMKVIDLILKLAAKVNWTSALALRFLSDTYPHETRSGRSLADFITEERIPSILAASNTYT</sequence>
<feature type="region of interest" description="Disordered" evidence="1">
    <location>
        <begin position="19"/>
        <end position="83"/>
    </location>
</feature>
<dbReference type="GO" id="GO:0060963">
    <property type="term" value="P:positive regulation of ribosomal protein gene transcription by RNA polymerase II"/>
    <property type="evidence" value="ECO:0007669"/>
    <property type="project" value="TreeGrafter"/>
</dbReference>